<evidence type="ECO:0000313" key="1">
    <source>
        <dbReference type="EMBL" id="MBX0303147.1"/>
    </source>
</evidence>
<sequence>MSHNRRIAVYLRRPVADGTERRQTSVLGRADTLRQQRLVDEVVVTYWNRLSTGVDPRETSEIEAMEQWATDSGCSLVPAFDRHDRHSAFTGEDSVVTLPVACVAYWEDDDLLGVYPHAGPCGHCTVADGLDRIEAALLSGEPLTLAKG</sequence>
<dbReference type="Pfam" id="PF20575">
    <property type="entry name" value="HTH_63"/>
    <property type="match status" value="1"/>
</dbReference>
<evidence type="ECO:0000313" key="2">
    <source>
        <dbReference type="Proteomes" id="UP000783863"/>
    </source>
</evidence>
<dbReference type="AlphaFoldDB" id="A0A8J8C7C9"/>
<comment type="caution">
    <text evidence="1">The sequence shown here is derived from an EMBL/GenBank/DDBJ whole genome shotgun (WGS) entry which is preliminary data.</text>
</comment>
<protein>
    <submittedName>
        <fullName evidence="1">Uncharacterized protein</fullName>
    </submittedName>
</protein>
<keyword evidence="2" id="KW-1185">Reference proteome</keyword>
<gene>
    <name evidence="1" type="ORF">EGD98_05595</name>
</gene>
<accession>A0A8J8C7C9</accession>
<dbReference type="EMBL" id="RKLQ01000001">
    <property type="protein sequence ID" value="MBX0303147.1"/>
    <property type="molecule type" value="Genomic_DNA"/>
</dbReference>
<dbReference type="RefSeq" id="WP_220587365.1">
    <property type="nucleotide sequence ID" value="NZ_RKLQ01000001.1"/>
</dbReference>
<dbReference type="Proteomes" id="UP000783863">
    <property type="component" value="Unassembled WGS sequence"/>
</dbReference>
<proteinExistence type="predicted"/>
<reference evidence="1" key="1">
    <citation type="submission" date="2021-06" db="EMBL/GenBank/DDBJ databases">
        <title>Halomicroarcula sp. F24A a new haloarchaeum isolated from saline soil.</title>
        <authorList>
            <person name="Duran-Viseras A."/>
            <person name="Sanchez-Porro C."/>
            <person name="Ventosa A."/>
        </authorList>
    </citation>
    <scope>NUCLEOTIDE SEQUENCE</scope>
    <source>
        <strain evidence="1">F24A</strain>
    </source>
</reference>
<dbReference type="InterPro" id="IPR046783">
    <property type="entry name" value="HTH_63"/>
</dbReference>
<name>A0A8J8C7C9_9EURY</name>
<organism evidence="1 2">
    <name type="scientific">Haloarcula salinisoli</name>
    <dbReference type="NCBI Taxonomy" id="2487746"/>
    <lineage>
        <taxon>Archaea</taxon>
        <taxon>Methanobacteriati</taxon>
        <taxon>Methanobacteriota</taxon>
        <taxon>Stenosarchaea group</taxon>
        <taxon>Halobacteria</taxon>
        <taxon>Halobacteriales</taxon>
        <taxon>Haloarculaceae</taxon>
        <taxon>Haloarcula</taxon>
    </lineage>
</organism>